<protein>
    <recommendedName>
        <fullName evidence="3">Xylose isomerase</fullName>
    </recommendedName>
</protein>
<evidence type="ECO:0000313" key="1">
    <source>
        <dbReference type="EMBL" id="KRG09819.1"/>
    </source>
</evidence>
<accession>A0A0Q9XNG7</accession>
<comment type="caution">
    <text evidence="1">The sequence shown here is derived from an EMBL/GenBank/DDBJ whole genome shotgun (WGS) entry which is preliminary data.</text>
</comment>
<evidence type="ECO:0008006" key="3">
    <source>
        <dbReference type="Google" id="ProtNLM"/>
    </source>
</evidence>
<proteinExistence type="predicted"/>
<evidence type="ECO:0000313" key="2">
    <source>
        <dbReference type="Proteomes" id="UP000053881"/>
    </source>
</evidence>
<dbReference type="AlphaFoldDB" id="A0A0Q9XNG7"/>
<reference evidence="1 2" key="1">
    <citation type="submission" date="2015-06" db="EMBL/GenBank/DDBJ databases">
        <title>Genome sequencing project of Bacillus galactosidilyticus PL133.</title>
        <authorList>
            <person name="Gaiero J."/>
            <person name="Nicol R."/>
            <person name="Habash M."/>
        </authorList>
    </citation>
    <scope>NUCLEOTIDE SEQUENCE [LARGE SCALE GENOMIC DNA]</scope>
    <source>
        <strain evidence="1 2">PL133</strain>
    </source>
</reference>
<name>A0A0Q9XNG7_9BACI</name>
<dbReference type="Proteomes" id="UP000053881">
    <property type="component" value="Unassembled WGS sequence"/>
</dbReference>
<dbReference type="PATRIC" id="fig|217031.4.peg.7557"/>
<dbReference type="SUPFAM" id="SSF51658">
    <property type="entry name" value="Xylose isomerase-like"/>
    <property type="match status" value="1"/>
</dbReference>
<dbReference type="Gene3D" id="3.20.20.150">
    <property type="entry name" value="Divalent-metal-dependent TIM barrel enzymes"/>
    <property type="match status" value="1"/>
</dbReference>
<gene>
    <name evidence="1" type="ORF">ACA29_22235</name>
</gene>
<organism evidence="1 2">
    <name type="scientific">Lederbergia galactosidilytica</name>
    <dbReference type="NCBI Taxonomy" id="217031"/>
    <lineage>
        <taxon>Bacteria</taxon>
        <taxon>Bacillati</taxon>
        <taxon>Bacillota</taxon>
        <taxon>Bacilli</taxon>
        <taxon>Bacillales</taxon>
        <taxon>Bacillaceae</taxon>
        <taxon>Lederbergia</taxon>
    </lineage>
</organism>
<sequence length="63" mass="7190">MVNHITQEGLNIAYSPEIWEVLFETVPSTKLGLEIDPAHMVWQGIDYVKARTGSTYRAIWTIV</sequence>
<dbReference type="EMBL" id="LGPB01000137">
    <property type="protein sequence ID" value="KRG09819.1"/>
    <property type="molecule type" value="Genomic_DNA"/>
</dbReference>
<dbReference type="InterPro" id="IPR036237">
    <property type="entry name" value="Xyl_isomerase-like_sf"/>
</dbReference>